<dbReference type="InterPro" id="IPR042099">
    <property type="entry name" value="ANL_N_sf"/>
</dbReference>
<accession>A0A2X3F4R2</accession>
<dbReference type="GO" id="GO:0016877">
    <property type="term" value="F:ligase activity, forming carbon-sulfur bonds"/>
    <property type="evidence" value="ECO:0007669"/>
    <property type="project" value="UniProtKB-ARBA"/>
</dbReference>
<dbReference type="SUPFAM" id="SSF56801">
    <property type="entry name" value="Acetyl-CoA synthetase-like"/>
    <property type="match status" value="1"/>
</dbReference>
<keyword evidence="3" id="KW-0436">Ligase</keyword>
<dbReference type="Gene3D" id="3.40.50.12780">
    <property type="entry name" value="N-terminal domain of ligase-like"/>
    <property type="match status" value="1"/>
</dbReference>
<keyword evidence="1" id="KW-0812">Transmembrane</keyword>
<evidence type="ECO:0000313" key="3">
    <source>
        <dbReference type="EMBL" id="SQC42147.1"/>
    </source>
</evidence>
<evidence type="ECO:0000256" key="1">
    <source>
        <dbReference type="SAM" id="Phobius"/>
    </source>
</evidence>
<keyword evidence="1" id="KW-0472">Membrane</keyword>
<feature type="transmembrane region" description="Helical" evidence="1">
    <location>
        <begin position="41"/>
        <end position="58"/>
    </location>
</feature>
<name>A0A2X3F4R2_KLEPN</name>
<sequence>MFHVNAWGTPFIAAMVGARLVLPGRTSMATSLLQLLAAEKVTVGFGVPVIWAGLLAAMRRTEVRLA</sequence>
<dbReference type="Pfam" id="PF00501">
    <property type="entry name" value="AMP-binding"/>
    <property type="match status" value="1"/>
</dbReference>
<dbReference type="InterPro" id="IPR000873">
    <property type="entry name" value="AMP-dep_synth/lig_dom"/>
</dbReference>
<evidence type="ECO:0000313" key="4">
    <source>
        <dbReference type="Proteomes" id="UP000251088"/>
    </source>
</evidence>
<organism evidence="3 4">
    <name type="scientific">Klebsiella pneumoniae</name>
    <dbReference type="NCBI Taxonomy" id="573"/>
    <lineage>
        <taxon>Bacteria</taxon>
        <taxon>Pseudomonadati</taxon>
        <taxon>Pseudomonadota</taxon>
        <taxon>Gammaproteobacteria</taxon>
        <taxon>Enterobacterales</taxon>
        <taxon>Enterobacteriaceae</taxon>
        <taxon>Klebsiella/Raoultella group</taxon>
        <taxon>Klebsiella</taxon>
        <taxon>Klebsiella pneumoniae complex</taxon>
    </lineage>
</organism>
<keyword evidence="1" id="KW-1133">Transmembrane helix</keyword>
<dbReference type="EMBL" id="UAWN01000017">
    <property type="protein sequence ID" value="SQC42147.1"/>
    <property type="molecule type" value="Genomic_DNA"/>
</dbReference>
<gene>
    <name evidence="3" type="ORF">NCTC9128_07577</name>
</gene>
<dbReference type="AlphaFoldDB" id="A0A2X3F4R2"/>
<proteinExistence type="predicted"/>
<dbReference type="Proteomes" id="UP000251088">
    <property type="component" value="Unassembled WGS sequence"/>
</dbReference>
<evidence type="ECO:0000259" key="2">
    <source>
        <dbReference type="Pfam" id="PF00501"/>
    </source>
</evidence>
<feature type="domain" description="AMP-dependent synthetase/ligase" evidence="2">
    <location>
        <begin position="1"/>
        <end position="57"/>
    </location>
</feature>
<protein>
    <submittedName>
        <fullName evidence="3">Crotonobetaine/carnitine-CoA ligase</fullName>
    </submittedName>
</protein>
<reference evidence="3 4" key="1">
    <citation type="submission" date="2018-06" db="EMBL/GenBank/DDBJ databases">
        <authorList>
            <consortium name="Pathogen Informatics"/>
            <person name="Doyle S."/>
        </authorList>
    </citation>
    <scope>NUCLEOTIDE SEQUENCE [LARGE SCALE GENOMIC DNA]</scope>
    <source>
        <strain evidence="3 4">NCTC9128</strain>
    </source>
</reference>